<dbReference type="PANTHER" id="PTHR34219:SF4">
    <property type="entry name" value="PEPSY DOMAIN-CONTAINING PROTEIN"/>
    <property type="match status" value="1"/>
</dbReference>
<reference evidence="2" key="2">
    <citation type="submission" date="2021-04" db="EMBL/GenBank/DDBJ databases">
        <authorList>
            <person name="Karlyshev A.V."/>
        </authorList>
    </citation>
    <scope>NUCLEOTIDE SEQUENCE</scope>
    <source>
        <strain evidence="2">LMG 29479</strain>
    </source>
</reference>
<feature type="transmembrane region" description="Helical" evidence="1">
    <location>
        <begin position="460"/>
        <end position="478"/>
    </location>
</feature>
<keyword evidence="1" id="KW-1133">Transmembrane helix</keyword>
<feature type="transmembrane region" description="Helical" evidence="1">
    <location>
        <begin position="174"/>
        <end position="195"/>
    </location>
</feature>
<dbReference type="EMBL" id="JAGQFT020000002">
    <property type="protein sequence ID" value="MBS7456000.1"/>
    <property type="molecule type" value="Genomic_DNA"/>
</dbReference>
<accession>A0A8J7VRU4</accession>
<proteinExistence type="predicted"/>
<feature type="transmembrane region" description="Helical" evidence="1">
    <location>
        <begin position="23"/>
        <end position="44"/>
    </location>
</feature>
<keyword evidence="1" id="KW-0812">Transmembrane</keyword>
<evidence type="ECO:0000313" key="3">
    <source>
        <dbReference type="EMBL" id="MBS7456000.1"/>
    </source>
</evidence>
<organism evidence="2">
    <name type="scientific">Coralloluteibacterium stylophorae</name>
    <dbReference type="NCBI Taxonomy" id="1776034"/>
    <lineage>
        <taxon>Bacteria</taxon>
        <taxon>Pseudomonadati</taxon>
        <taxon>Pseudomonadota</taxon>
        <taxon>Gammaproteobacteria</taxon>
        <taxon>Lysobacterales</taxon>
        <taxon>Lysobacteraceae</taxon>
        <taxon>Coralloluteibacterium</taxon>
    </lineage>
</organism>
<dbReference type="Pfam" id="PF03929">
    <property type="entry name" value="PepSY_TM"/>
    <property type="match status" value="1"/>
</dbReference>
<feature type="transmembrane region" description="Helical" evidence="1">
    <location>
        <begin position="421"/>
        <end position="440"/>
    </location>
</feature>
<evidence type="ECO:0000256" key="1">
    <source>
        <dbReference type="SAM" id="Phobius"/>
    </source>
</evidence>
<dbReference type="RefSeq" id="WP_211925688.1">
    <property type="nucleotide sequence ID" value="NZ_JAGQFT020000002.1"/>
</dbReference>
<feature type="transmembrane region" description="Helical" evidence="1">
    <location>
        <begin position="519"/>
        <end position="544"/>
    </location>
</feature>
<gene>
    <name evidence="3" type="ORF">KB893_002480</name>
    <name evidence="2" type="ORF">KB893_04190</name>
</gene>
<keyword evidence="4" id="KW-1185">Reference proteome</keyword>
<dbReference type="InterPro" id="IPR005625">
    <property type="entry name" value="PepSY-ass_TM"/>
</dbReference>
<feature type="transmembrane region" description="Helical" evidence="1">
    <location>
        <begin position="490"/>
        <end position="507"/>
    </location>
</feature>
<reference evidence="3 4" key="1">
    <citation type="journal article" date="2021" name="Microbiol. Resour. Announc.">
        <title>Draft Genome Sequence of Coralloluteibacterium stylophorae LMG 29479T.</title>
        <authorList>
            <person name="Karlyshev A.V."/>
            <person name="Kudryashova E.B."/>
            <person name="Ariskina E.V."/>
            <person name="Conroy A.P."/>
            <person name="Abidueva E.Y."/>
        </authorList>
    </citation>
    <scope>NUCLEOTIDE SEQUENCE [LARGE SCALE GENOMIC DNA]</scope>
    <source>
        <strain evidence="3 4">LMG 29479</strain>
    </source>
</reference>
<dbReference type="AlphaFoldDB" id="A0A8J7VRU4"/>
<evidence type="ECO:0000313" key="4">
    <source>
        <dbReference type="Proteomes" id="UP000675747"/>
    </source>
</evidence>
<comment type="caution">
    <text evidence="2">The sequence shown here is derived from an EMBL/GenBank/DDBJ whole genome shotgun (WGS) entry which is preliminary data.</text>
</comment>
<dbReference type="EMBL" id="JAGQFT010000019">
    <property type="protein sequence ID" value="MBR0561722.1"/>
    <property type="molecule type" value="Genomic_DNA"/>
</dbReference>
<evidence type="ECO:0000313" key="2">
    <source>
        <dbReference type="EMBL" id="MBR0561722.1"/>
    </source>
</evidence>
<keyword evidence="1" id="KW-0472">Membrane</keyword>
<dbReference type="Proteomes" id="UP000675747">
    <property type="component" value="Unassembled WGS sequence"/>
</dbReference>
<protein>
    <submittedName>
        <fullName evidence="2">PepSY domain-containing protein</fullName>
    </submittedName>
</protein>
<feature type="transmembrane region" description="Helical" evidence="1">
    <location>
        <begin position="223"/>
        <end position="249"/>
    </location>
</feature>
<dbReference type="PANTHER" id="PTHR34219">
    <property type="entry name" value="IRON-REGULATED INNER MEMBRANE PROTEIN-RELATED"/>
    <property type="match status" value="1"/>
</dbReference>
<name>A0A8J7VRU4_9GAMM</name>
<feature type="transmembrane region" description="Helical" evidence="1">
    <location>
        <begin position="380"/>
        <end position="401"/>
    </location>
</feature>
<sequence length="564" mass="61461">MAASAFSAAAPSFRQAMAWLHTWFGLVLGFVLMAAFFFGAMSVFDREIDRWAIPSTRFEPQPMPSYEAILRPAFERMQPTQQAIDAMAPRVDGPMPERFDTVASWSAYTTHRDPVLQLFAGYQVPNAKDPDDAIWADATIDPRDGAPLPVDRLKVGSGFFYPMHYSLTLDWKNLGIWIVGFSALVMLAALVSGVVMHRKLFRELFTFRPGKGRLRSALDLHNLTGVTALPFHFFFAFTGLVIFSATYFFPVGHTQLHDLHDLHAEIESRELGLPHGRAGVPAGLANVDAMVAEAQRRWEARGMAGDVGFLVLQHVGDANGYVSVYRAGTDRIALVGQGIHFKADTGALLREDPPASAVGRVAEFLTGLHLQHFRHWLLRWLYVLGGLLGAVCIATGFVFFVEKRKRQHAARGSQGARVVDALAVTTITGMVAAALGILVANRLLPEDLPARGDWERYAFWGTWALALVHAGLRSAPVARGLTNPAWREQCWAIAALAVAAAVLNWITTGDHLLRTLAAGYWPVAGVDLALLATAAIAGTTAFALRRRAARAVPLAAPPHGAAHA</sequence>